<dbReference type="PROSITE" id="PS50082">
    <property type="entry name" value="WD_REPEATS_2"/>
    <property type="match status" value="2"/>
</dbReference>
<keyword evidence="6" id="KW-1185">Reference proteome</keyword>
<evidence type="ECO:0000256" key="1">
    <source>
        <dbReference type="ARBA" id="ARBA00022574"/>
    </source>
</evidence>
<sequence>MALGANSLPSLVRRLQYDDIRDPLREFHAHLSHIPRMTCTAVLDGHLGCVNRLAYSRDFNSFVSASDDCTLRLWDVDTLKHRALVAPGHLLNIFGVDFMPDTNDSYLVSAGLDSQVRHTNIHTGASTLWTCHQKMVKTVVAASANVFISASKDGTARLFDARISSGQSKYPASNVLVRIAGPTGGLRGLHSAVLSPVSDHHLLVAAHEPCLRVYDLRKCGSFVSDTAEKNGHLHRSSVGDCLRRICPPHMHESAPEHSNPGQRPPGHKRTYATFATYSSDGRQVVASFFGDAVHVFDLAQDDTSVPCRSPFLTRPQKRAVIFKWLQQSSTTIDSDKALSTANNVLQVEPDNLLALVLRAEAFLRRRRYGDLRSSFATYSSILTLLEQDHTRISQLWGFNKPDGPPCMPPDSSHCKERADIWMQVFQYKKAYIMLRMLPGRRVAIFDRHLSKSIFKTRLEQLNVLISQIEDYRKEAGLFPKLKRVVYKRALGDLYECSQLYQTRASAARGVTLQRIFDSFFEGSRTIRKDFETYVFDVLHQDDHNIHSGDTWEVIEQCSTGSNDEDEVEDQDRNEIPKFLDNLHLLKEFSEDQQMGIWGPPPAAQDKWRSFHGAISRQTEIKEARFYGAKNQVVVSGSDDGLVYMWSATTGELLTRIPGDDQIVNCVLPHPTRSMILNSGIDSTIKVISPEWELRA</sequence>
<dbReference type="GeneID" id="17321724"/>
<evidence type="ECO:0000313" key="6">
    <source>
        <dbReference type="Proteomes" id="UP000012073"/>
    </source>
</evidence>
<feature type="region of interest" description="Disordered" evidence="4">
    <location>
        <begin position="249"/>
        <end position="269"/>
    </location>
</feature>
<dbReference type="SMART" id="SM00320">
    <property type="entry name" value="WD40"/>
    <property type="match status" value="7"/>
</dbReference>
<dbReference type="GO" id="GO:0080008">
    <property type="term" value="C:Cul4-RING E3 ubiquitin ligase complex"/>
    <property type="evidence" value="ECO:0007669"/>
    <property type="project" value="TreeGrafter"/>
</dbReference>
<name>R7Q9N3_CHOCR</name>
<dbReference type="SUPFAM" id="SSF50978">
    <property type="entry name" value="WD40 repeat-like"/>
    <property type="match status" value="1"/>
</dbReference>
<dbReference type="GO" id="GO:0045717">
    <property type="term" value="P:negative regulation of fatty acid biosynthetic process"/>
    <property type="evidence" value="ECO:0007669"/>
    <property type="project" value="TreeGrafter"/>
</dbReference>
<evidence type="ECO:0000256" key="2">
    <source>
        <dbReference type="ARBA" id="ARBA00022737"/>
    </source>
</evidence>
<protein>
    <recommendedName>
        <fullName evidence="7">WD40 repeat-like protein</fullName>
    </recommendedName>
</protein>
<dbReference type="OrthoDB" id="4508at2759"/>
<dbReference type="PANTHER" id="PTHR15574:SF40">
    <property type="entry name" value="WD AND TETRATRICOPEPTIDE REPEATS PROTEIN 1"/>
    <property type="match status" value="1"/>
</dbReference>
<dbReference type="RefSeq" id="XP_005714009.1">
    <property type="nucleotide sequence ID" value="XM_005713952.1"/>
</dbReference>
<proteinExistence type="predicted"/>
<keyword evidence="1 3" id="KW-0853">WD repeat</keyword>
<gene>
    <name evidence="5" type="ORF">CHC_T00002852001</name>
</gene>
<accession>R7Q9N3</accession>
<evidence type="ECO:0000256" key="4">
    <source>
        <dbReference type="SAM" id="MobiDB-lite"/>
    </source>
</evidence>
<dbReference type="InterPro" id="IPR036322">
    <property type="entry name" value="WD40_repeat_dom_sf"/>
</dbReference>
<dbReference type="PhylomeDB" id="R7Q9N3"/>
<dbReference type="PROSITE" id="PS50294">
    <property type="entry name" value="WD_REPEATS_REGION"/>
    <property type="match status" value="1"/>
</dbReference>
<dbReference type="EMBL" id="HG001676">
    <property type="protein sequence ID" value="CDF34190.1"/>
    <property type="molecule type" value="Genomic_DNA"/>
</dbReference>
<dbReference type="Pfam" id="PF00400">
    <property type="entry name" value="WD40"/>
    <property type="match status" value="2"/>
</dbReference>
<evidence type="ECO:0000256" key="3">
    <source>
        <dbReference type="PROSITE-ProRule" id="PRU00221"/>
    </source>
</evidence>
<reference evidence="6" key="1">
    <citation type="journal article" date="2013" name="Proc. Natl. Acad. Sci. U.S.A.">
        <title>Genome structure and metabolic features in the red seaweed Chondrus crispus shed light on evolution of the Archaeplastida.</title>
        <authorList>
            <person name="Collen J."/>
            <person name="Porcel B."/>
            <person name="Carre W."/>
            <person name="Ball S.G."/>
            <person name="Chaparro C."/>
            <person name="Tonon T."/>
            <person name="Barbeyron T."/>
            <person name="Michel G."/>
            <person name="Noel B."/>
            <person name="Valentin K."/>
            <person name="Elias M."/>
            <person name="Artiguenave F."/>
            <person name="Arun A."/>
            <person name="Aury J.M."/>
            <person name="Barbosa-Neto J.F."/>
            <person name="Bothwell J.H."/>
            <person name="Bouget F.Y."/>
            <person name="Brillet L."/>
            <person name="Cabello-Hurtado F."/>
            <person name="Capella-Gutierrez S."/>
            <person name="Charrier B."/>
            <person name="Cladiere L."/>
            <person name="Cock J.M."/>
            <person name="Coelho S.M."/>
            <person name="Colleoni C."/>
            <person name="Czjzek M."/>
            <person name="Da Silva C."/>
            <person name="Delage L."/>
            <person name="Denoeud F."/>
            <person name="Deschamps P."/>
            <person name="Dittami S.M."/>
            <person name="Gabaldon T."/>
            <person name="Gachon C.M."/>
            <person name="Groisillier A."/>
            <person name="Herve C."/>
            <person name="Jabbari K."/>
            <person name="Katinka M."/>
            <person name="Kloareg B."/>
            <person name="Kowalczyk N."/>
            <person name="Labadie K."/>
            <person name="Leblanc C."/>
            <person name="Lopez P.J."/>
            <person name="McLachlan D.H."/>
            <person name="Meslet-Cladiere L."/>
            <person name="Moustafa A."/>
            <person name="Nehr Z."/>
            <person name="Nyvall Collen P."/>
            <person name="Panaud O."/>
            <person name="Partensky F."/>
            <person name="Poulain J."/>
            <person name="Rensing S.A."/>
            <person name="Rousvoal S."/>
            <person name="Samson G."/>
            <person name="Symeonidi A."/>
            <person name="Weissenbach J."/>
            <person name="Zambounis A."/>
            <person name="Wincker P."/>
            <person name="Boyen C."/>
        </authorList>
    </citation>
    <scope>NUCLEOTIDE SEQUENCE [LARGE SCALE GENOMIC DNA]</scope>
    <source>
        <strain evidence="6">cv. Stackhouse</strain>
    </source>
</reference>
<feature type="repeat" description="WD" evidence="3">
    <location>
        <begin position="630"/>
        <end position="655"/>
    </location>
</feature>
<dbReference type="GO" id="GO:0005737">
    <property type="term" value="C:cytoplasm"/>
    <property type="evidence" value="ECO:0007669"/>
    <property type="project" value="TreeGrafter"/>
</dbReference>
<dbReference type="Gramene" id="CDF34190">
    <property type="protein sequence ID" value="CDF34190"/>
    <property type="gene ID" value="CHC_T00002852001"/>
</dbReference>
<dbReference type="STRING" id="2769.R7Q9N3"/>
<feature type="repeat" description="WD" evidence="3">
    <location>
        <begin position="43"/>
        <end position="78"/>
    </location>
</feature>
<dbReference type="Proteomes" id="UP000012073">
    <property type="component" value="Unassembled WGS sequence"/>
</dbReference>
<keyword evidence="2" id="KW-0677">Repeat</keyword>
<dbReference type="InterPro" id="IPR015943">
    <property type="entry name" value="WD40/YVTN_repeat-like_dom_sf"/>
</dbReference>
<organism evidence="5 6">
    <name type="scientific">Chondrus crispus</name>
    <name type="common">Carrageen Irish moss</name>
    <name type="synonym">Polymorpha crispa</name>
    <dbReference type="NCBI Taxonomy" id="2769"/>
    <lineage>
        <taxon>Eukaryota</taxon>
        <taxon>Rhodophyta</taxon>
        <taxon>Florideophyceae</taxon>
        <taxon>Rhodymeniophycidae</taxon>
        <taxon>Gigartinales</taxon>
        <taxon>Gigartinaceae</taxon>
        <taxon>Chondrus</taxon>
    </lineage>
</organism>
<evidence type="ECO:0008006" key="7">
    <source>
        <dbReference type="Google" id="ProtNLM"/>
    </source>
</evidence>
<dbReference type="AlphaFoldDB" id="R7Q9N3"/>
<dbReference type="Gene3D" id="2.130.10.10">
    <property type="entry name" value="YVTN repeat-like/Quinoprotein amine dehydrogenase"/>
    <property type="match status" value="3"/>
</dbReference>
<dbReference type="InterPro" id="IPR001680">
    <property type="entry name" value="WD40_rpt"/>
</dbReference>
<dbReference type="InterPro" id="IPR045151">
    <property type="entry name" value="DCAF8"/>
</dbReference>
<dbReference type="PANTHER" id="PTHR15574">
    <property type="entry name" value="WD REPEAT DOMAIN-CONTAINING FAMILY"/>
    <property type="match status" value="1"/>
</dbReference>
<evidence type="ECO:0000313" key="5">
    <source>
        <dbReference type="EMBL" id="CDF34190.1"/>
    </source>
</evidence>
<dbReference type="KEGG" id="ccp:CHC_T00002852001"/>
<dbReference type="OMA" id="YKQRYVG"/>